<comment type="caution">
    <text evidence="2">The sequence shown here is derived from an EMBL/GenBank/DDBJ whole genome shotgun (WGS) entry which is preliminary data.</text>
</comment>
<dbReference type="Pfam" id="PF08268">
    <property type="entry name" value="FBA_3"/>
    <property type="match status" value="1"/>
</dbReference>
<organism evidence="2 3">
    <name type="scientific">Brassica cretica</name>
    <name type="common">Mustard</name>
    <dbReference type="NCBI Taxonomy" id="69181"/>
    <lineage>
        <taxon>Eukaryota</taxon>
        <taxon>Viridiplantae</taxon>
        <taxon>Streptophyta</taxon>
        <taxon>Embryophyta</taxon>
        <taxon>Tracheophyta</taxon>
        <taxon>Spermatophyta</taxon>
        <taxon>Magnoliopsida</taxon>
        <taxon>eudicotyledons</taxon>
        <taxon>Gunneridae</taxon>
        <taxon>Pentapetalae</taxon>
        <taxon>rosids</taxon>
        <taxon>malvids</taxon>
        <taxon>Brassicales</taxon>
        <taxon>Brassicaceae</taxon>
        <taxon>Brassiceae</taxon>
        <taxon>Brassica</taxon>
    </lineage>
</organism>
<evidence type="ECO:0000313" key="3">
    <source>
        <dbReference type="Proteomes" id="UP000712281"/>
    </source>
</evidence>
<dbReference type="AlphaFoldDB" id="A0A8S9J6K7"/>
<dbReference type="InterPro" id="IPR013187">
    <property type="entry name" value="F-box-assoc_dom_typ3"/>
</dbReference>
<evidence type="ECO:0000259" key="1">
    <source>
        <dbReference type="Pfam" id="PF08268"/>
    </source>
</evidence>
<name>A0A8S9J6K7_BRACR</name>
<accession>A0A8S9J6K7</accession>
<sequence length="189" mass="22510">MENYNQRTLPYAFPTKGGYGRCFNGILSYTAHLLGDDYCVIMRFDVKSENFSTIKLPGDRWRSLFMIPYEGRLAIVPHDYPYDVVKLYILKDAHGLEWTRESFVLHLPCDNLRRDSMRFRGTTDAGEFIFAPYCFREACYIIYFDPRRNSNREVFFERDMSEFRRRCGLRSEMFTMEVFPSHIESLFSL</sequence>
<dbReference type="InterPro" id="IPR017451">
    <property type="entry name" value="F-box-assoc_interact_dom"/>
</dbReference>
<proteinExistence type="predicted"/>
<dbReference type="NCBIfam" id="TIGR01640">
    <property type="entry name" value="F_box_assoc_1"/>
    <property type="match status" value="1"/>
</dbReference>
<dbReference type="PANTHER" id="PTHR31111">
    <property type="entry name" value="BNAA05G37150D PROTEIN-RELATED"/>
    <property type="match status" value="1"/>
</dbReference>
<reference evidence="2" key="1">
    <citation type="submission" date="2019-12" db="EMBL/GenBank/DDBJ databases">
        <title>Genome sequencing and annotation of Brassica cretica.</title>
        <authorList>
            <person name="Studholme D.J."/>
            <person name="Sarris P.F."/>
        </authorList>
    </citation>
    <scope>NUCLEOTIDE SEQUENCE</scope>
    <source>
        <strain evidence="2">PFS-001/15</strain>
        <tissue evidence="2">Leaf</tissue>
    </source>
</reference>
<protein>
    <recommendedName>
        <fullName evidence="1">F-box associated beta-propeller type 3 domain-containing protein</fullName>
    </recommendedName>
</protein>
<feature type="domain" description="F-box associated beta-propeller type 3" evidence="1">
    <location>
        <begin position="14"/>
        <end position="180"/>
    </location>
</feature>
<evidence type="ECO:0000313" key="2">
    <source>
        <dbReference type="EMBL" id="KAF2577920.1"/>
    </source>
</evidence>
<dbReference type="EMBL" id="QGKW02001660">
    <property type="protein sequence ID" value="KAF2577920.1"/>
    <property type="molecule type" value="Genomic_DNA"/>
</dbReference>
<dbReference type="Proteomes" id="UP000712281">
    <property type="component" value="Unassembled WGS sequence"/>
</dbReference>
<gene>
    <name evidence="2" type="ORF">F2Q68_00005741</name>
</gene>
<dbReference type="PANTHER" id="PTHR31111:SF85">
    <property type="entry name" value="F-BOX DOMAIN-CONTAINING PROTEIN"/>
    <property type="match status" value="1"/>
</dbReference>